<reference evidence="15" key="1">
    <citation type="journal article" date="2019" name="Int. J. Syst. Evol. Microbiol.">
        <title>The Global Catalogue of Microorganisms (GCM) 10K type strain sequencing project: providing services to taxonomists for standard genome sequencing and annotation.</title>
        <authorList>
            <consortium name="The Broad Institute Genomics Platform"/>
            <consortium name="The Broad Institute Genome Sequencing Center for Infectious Disease"/>
            <person name="Wu L."/>
            <person name="Ma J."/>
        </authorList>
    </citation>
    <scope>NUCLEOTIDE SEQUENCE [LARGE SCALE GENOMIC DNA]</scope>
    <source>
        <strain evidence="15">JCM 3175</strain>
    </source>
</reference>
<evidence type="ECO:0000256" key="1">
    <source>
        <dbReference type="ARBA" id="ARBA00001913"/>
    </source>
</evidence>
<dbReference type="SMART" id="SM00861">
    <property type="entry name" value="Transket_pyr"/>
    <property type="match status" value="1"/>
</dbReference>
<dbReference type="SUPFAM" id="SSF52922">
    <property type="entry name" value="TK C-terminal domain-like"/>
    <property type="match status" value="1"/>
</dbReference>
<dbReference type="Pfam" id="PF02779">
    <property type="entry name" value="Transket_pyr"/>
    <property type="match status" value="1"/>
</dbReference>
<gene>
    <name evidence="14" type="ORF">GCM10023176_42380</name>
</gene>
<dbReference type="Pfam" id="PF02780">
    <property type="entry name" value="Transketolase_C"/>
    <property type="match status" value="1"/>
</dbReference>
<dbReference type="InterPro" id="IPR005475">
    <property type="entry name" value="Transketolase-like_Pyr-bd"/>
</dbReference>
<dbReference type="InterPro" id="IPR029061">
    <property type="entry name" value="THDP-binding"/>
</dbReference>
<dbReference type="InterPro" id="IPR020826">
    <property type="entry name" value="Transketolase_BS"/>
</dbReference>
<evidence type="ECO:0000256" key="5">
    <source>
        <dbReference type="ARBA" id="ARBA00007131"/>
    </source>
</evidence>
<organism evidence="14 15">
    <name type="scientific">Micromonospora coerulea</name>
    <dbReference type="NCBI Taxonomy" id="47856"/>
    <lineage>
        <taxon>Bacteria</taxon>
        <taxon>Bacillati</taxon>
        <taxon>Actinomycetota</taxon>
        <taxon>Actinomycetes</taxon>
        <taxon>Micromonosporales</taxon>
        <taxon>Micromonosporaceae</taxon>
        <taxon>Micromonospora</taxon>
    </lineage>
</organism>
<feature type="domain" description="Transketolase-like pyrimidine-binding" evidence="13">
    <location>
        <begin position="317"/>
        <end position="479"/>
    </location>
</feature>
<dbReference type="PANTHER" id="PTHR43195">
    <property type="entry name" value="TRANSKETOLASE"/>
    <property type="match status" value="1"/>
</dbReference>
<dbReference type="InterPro" id="IPR005474">
    <property type="entry name" value="Transketolase_N"/>
</dbReference>
<protein>
    <submittedName>
        <fullName evidence="14">Transketolase</fullName>
    </submittedName>
</protein>
<evidence type="ECO:0000259" key="13">
    <source>
        <dbReference type="SMART" id="SM00861"/>
    </source>
</evidence>
<keyword evidence="11" id="KW-0786">Thiamine pyrophosphate</keyword>
<evidence type="ECO:0000256" key="12">
    <source>
        <dbReference type="SAM" id="MobiDB-lite"/>
    </source>
</evidence>
<dbReference type="InterPro" id="IPR033248">
    <property type="entry name" value="Transketolase_C"/>
</dbReference>
<evidence type="ECO:0000256" key="10">
    <source>
        <dbReference type="ARBA" id="ARBA00022842"/>
    </source>
</evidence>
<evidence type="ECO:0000313" key="15">
    <source>
        <dbReference type="Proteomes" id="UP001500307"/>
    </source>
</evidence>
<comment type="caution">
    <text evidence="14">The sequence shown here is derived from an EMBL/GenBank/DDBJ whole genome shotgun (WGS) entry which is preliminary data.</text>
</comment>
<dbReference type="SUPFAM" id="SSF52518">
    <property type="entry name" value="Thiamin diphosphate-binding fold (THDP-binding)"/>
    <property type="match status" value="2"/>
</dbReference>
<comment type="cofactor">
    <cofactor evidence="2">
        <name>Mn(2+)</name>
        <dbReference type="ChEBI" id="CHEBI:29035"/>
    </cofactor>
</comment>
<dbReference type="PANTHER" id="PTHR43195:SF1">
    <property type="entry name" value="FI06132P-RELATED"/>
    <property type="match status" value="1"/>
</dbReference>
<keyword evidence="9" id="KW-0106">Calcium</keyword>
<comment type="similarity">
    <text evidence="5">Belongs to the transketolase family.</text>
</comment>
<dbReference type="NCBIfam" id="NF004559">
    <property type="entry name" value="PRK05899.2-5"/>
    <property type="match status" value="1"/>
</dbReference>
<evidence type="ECO:0000256" key="7">
    <source>
        <dbReference type="ARBA" id="ARBA00022679"/>
    </source>
</evidence>
<evidence type="ECO:0000256" key="3">
    <source>
        <dbReference type="ARBA" id="ARBA00001946"/>
    </source>
</evidence>
<dbReference type="CDD" id="cd07033">
    <property type="entry name" value="TPP_PYR_DXS_TK_like"/>
    <property type="match status" value="1"/>
</dbReference>
<dbReference type="EMBL" id="BAABGU010000024">
    <property type="protein sequence ID" value="GAA4574724.1"/>
    <property type="molecule type" value="Genomic_DNA"/>
</dbReference>
<dbReference type="InterPro" id="IPR009014">
    <property type="entry name" value="Transketo_C/PFOR_II"/>
</dbReference>
<evidence type="ECO:0000256" key="4">
    <source>
        <dbReference type="ARBA" id="ARBA00001964"/>
    </source>
</evidence>
<sequence>MTMEAERTLPAEELTRLGELAAQLRVDSIRCSTRAGSGHPTSSLSAADLLAVLISRHLRYDWADPHGRANDHLIFSKGHASPLLYAVFKAAGVISDEELVETYRQFGSPLQGHPTPVLPWVDVATGSLGQGLPAGVGIALAGRYLDHLPFHVWALCGDSEMAEGSIWEALDKASHYGLHNLTAIVDVNRFGQRGPTELEWDLDTYRRRVEAFGCQALVIDGHDLAAIDEALGRARQATGPTVVLARTVKGKGVPEVENKPGWHGKPLEPELAERAVQALGGVRQIRVTAPRPEPAPPAPTVTGQPPELPRYDKGTKVATRNAYGDALRALGSRPDVVALDGEVSDSTRADKFGEAYPDRFFEMFISEQQMVAAAVGLQVRGYRPFASTFAAFLSRAYDFIRMAGVSRADIALSGSHAGVEIGADGPSQMGLEDLAAMRAVQGSTVLYPSDAVSCAALVAGMVDRKGVNYLRTTRGKYPVLYDNGDAFPVGGSKLLRGGDDDQVALIGAGVTVHNCLAAADQLAGEGINARVIDLYSVKPVDRQRLLDAVRGTGGRLVVVEDHHPEGGLGSAVLESLADLAEPVRVAHLAVRELPTSGTSTELMDQAGIGVSAIVAAARAALASSR</sequence>
<evidence type="ECO:0000256" key="11">
    <source>
        <dbReference type="ARBA" id="ARBA00023052"/>
    </source>
</evidence>
<evidence type="ECO:0000256" key="9">
    <source>
        <dbReference type="ARBA" id="ARBA00022837"/>
    </source>
</evidence>
<evidence type="ECO:0000256" key="8">
    <source>
        <dbReference type="ARBA" id="ARBA00022723"/>
    </source>
</evidence>
<keyword evidence="10" id="KW-0460">Magnesium</keyword>
<dbReference type="Gene3D" id="3.40.50.970">
    <property type="match status" value="2"/>
</dbReference>
<keyword evidence="15" id="KW-1185">Reference proteome</keyword>
<evidence type="ECO:0000256" key="6">
    <source>
        <dbReference type="ARBA" id="ARBA00011738"/>
    </source>
</evidence>
<name>A0ABP8SS77_9ACTN</name>
<dbReference type="CDD" id="cd02012">
    <property type="entry name" value="TPP_TK"/>
    <property type="match status" value="1"/>
</dbReference>
<keyword evidence="8" id="KW-0479">Metal-binding</keyword>
<dbReference type="InterPro" id="IPR051424">
    <property type="entry name" value="Transketolase-like"/>
</dbReference>
<comment type="subunit">
    <text evidence="6">Homodimer.</text>
</comment>
<proteinExistence type="inferred from homology"/>
<comment type="cofactor">
    <cofactor evidence="1">
        <name>Ca(2+)</name>
        <dbReference type="ChEBI" id="CHEBI:29108"/>
    </cofactor>
</comment>
<dbReference type="Pfam" id="PF00456">
    <property type="entry name" value="Transketolase_N"/>
    <property type="match status" value="1"/>
</dbReference>
<evidence type="ECO:0000313" key="14">
    <source>
        <dbReference type="EMBL" id="GAA4574724.1"/>
    </source>
</evidence>
<dbReference type="Gene3D" id="3.40.50.920">
    <property type="match status" value="1"/>
</dbReference>
<accession>A0ABP8SS77</accession>
<comment type="cofactor">
    <cofactor evidence="3">
        <name>Mg(2+)</name>
        <dbReference type="ChEBI" id="CHEBI:18420"/>
    </cofactor>
</comment>
<keyword evidence="7" id="KW-0808">Transferase</keyword>
<dbReference type="Proteomes" id="UP001500307">
    <property type="component" value="Unassembled WGS sequence"/>
</dbReference>
<feature type="region of interest" description="Disordered" evidence="12">
    <location>
        <begin position="289"/>
        <end position="312"/>
    </location>
</feature>
<comment type="cofactor">
    <cofactor evidence="4">
        <name>thiamine diphosphate</name>
        <dbReference type="ChEBI" id="CHEBI:58937"/>
    </cofactor>
</comment>
<dbReference type="PROSITE" id="PS00802">
    <property type="entry name" value="TRANSKETOLASE_2"/>
    <property type="match status" value="1"/>
</dbReference>
<evidence type="ECO:0000256" key="2">
    <source>
        <dbReference type="ARBA" id="ARBA00001936"/>
    </source>
</evidence>